<protein>
    <recommendedName>
        <fullName evidence="3">quinol--cytochrome-c reductase</fullName>
        <ecNumber evidence="3">7.1.1.8</ecNumber>
    </recommendedName>
</protein>
<evidence type="ECO:0000256" key="11">
    <source>
        <dbReference type="ARBA" id="ARBA00023157"/>
    </source>
</evidence>
<dbReference type="EMBL" id="CP151502">
    <property type="protein sequence ID" value="WZN59986.1"/>
    <property type="molecule type" value="Genomic_DNA"/>
</dbReference>
<evidence type="ECO:0000256" key="10">
    <source>
        <dbReference type="ARBA" id="ARBA00023136"/>
    </source>
</evidence>
<dbReference type="GO" id="GO:0005743">
    <property type="term" value="C:mitochondrial inner membrane"/>
    <property type="evidence" value="ECO:0007669"/>
    <property type="project" value="UniProtKB-SubCell"/>
</dbReference>
<dbReference type="Pfam" id="PF00355">
    <property type="entry name" value="Rieske"/>
    <property type="match status" value="1"/>
</dbReference>
<dbReference type="InterPro" id="IPR036922">
    <property type="entry name" value="Rieske_2Fe-2S_sf"/>
</dbReference>
<dbReference type="GO" id="GO:0046872">
    <property type="term" value="F:metal ion binding"/>
    <property type="evidence" value="ECO:0007669"/>
    <property type="project" value="UniProtKB-KW"/>
</dbReference>
<dbReference type="Gene3D" id="2.102.10.10">
    <property type="entry name" value="Rieske [2Fe-2S] iron-sulphur domain"/>
    <property type="match status" value="1"/>
</dbReference>
<dbReference type="InterPro" id="IPR006317">
    <property type="entry name" value="Ubiquinol_cyt_c_Rdtase_Fe-S-su"/>
</dbReference>
<name>A0AAX4P2G9_9CHLO</name>
<evidence type="ECO:0000259" key="14">
    <source>
        <dbReference type="PROSITE" id="PS51296"/>
    </source>
</evidence>
<comment type="similarity">
    <text evidence="2">Belongs to the Rieske iron-sulfur protein family.</text>
</comment>
<dbReference type="InterPro" id="IPR017941">
    <property type="entry name" value="Rieske_2Fe-2S"/>
</dbReference>
<keyword evidence="9" id="KW-0411">Iron-sulfur</keyword>
<dbReference type="SUPFAM" id="SSF81502">
    <property type="entry name" value="ISP transmembrane anchor"/>
    <property type="match status" value="1"/>
</dbReference>
<dbReference type="InterPro" id="IPR014349">
    <property type="entry name" value="Rieske_Fe-S_prot"/>
</dbReference>
<evidence type="ECO:0000256" key="2">
    <source>
        <dbReference type="ARBA" id="ARBA00010651"/>
    </source>
</evidence>
<organism evidence="15 16">
    <name type="scientific">Chloropicon roscoffensis</name>
    <dbReference type="NCBI Taxonomy" id="1461544"/>
    <lineage>
        <taxon>Eukaryota</taxon>
        <taxon>Viridiplantae</taxon>
        <taxon>Chlorophyta</taxon>
        <taxon>Chloropicophyceae</taxon>
        <taxon>Chloropicales</taxon>
        <taxon>Chloropicaceae</taxon>
        <taxon>Chloropicon</taxon>
    </lineage>
</organism>
<evidence type="ECO:0000256" key="13">
    <source>
        <dbReference type="ARBA" id="ARBA00034078"/>
    </source>
</evidence>
<accession>A0AAX4P2G9</accession>
<evidence type="ECO:0000256" key="4">
    <source>
        <dbReference type="ARBA" id="ARBA00022692"/>
    </source>
</evidence>
<dbReference type="CDD" id="cd03470">
    <property type="entry name" value="Rieske_cytochrome_bc1"/>
    <property type="match status" value="1"/>
</dbReference>
<evidence type="ECO:0000256" key="5">
    <source>
        <dbReference type="ARBA" id="ARBA00022714"/>
    </source>
</evidence>
<dbReference type="Pfam" id="PF02921">
    <property type="entry name" value="UCR_TM"/>
    <property type="match status" value="1"/>
</dbReference>
<comment type="catalytic activity">
    <reaction evidence="12">
        <text>a quinol + 2 Fe(III)-[cytochrome c](out) = a quinone + 2 Fe(II)-[cytochrome c](out) + 2 H(+)(out)</text>
        <dbReference type="Rhea" id="RHEA:11484"/>
        <dbReference type="Rhea" id="RHEA-COMP:10350"/>
        <dbReference type="Rhea" id="RHEA-COMP:14399"/>
        <dbReference type="ChEBI" id="CHEBI:15378"/>
        <dbReference type="ChEBI" id="CHEBI:24646"/>
        <dbReference type="ChEBI" id="CHEBI:29033"/>
        <dbReference type="ChEBI" id="CHEBI:29034"/>
        <dbReference type="ChEBI" id="CHEBI:132124"/>
        <dbReference type="EC" id="7.1.1.8"/>
    </reaction>
</comment>
<evidence type="ECO:0000256" key="1">
    <source>
        <dbReference type="ARBA" id="ARBA00004434"/>
    </source>
</evidence>
<dbReference type="GO" id="GO:0008121">
    <property type="term" value="F:quinol-cytochrome-c reductase activity"/>
    <property type="evidence" value="ECO:0007669"/>
    <property type="project" value="UniProtKB-EC"/>
</dbReference>
<evidence type="ECO:0000256" key="9">
    <source>
        <dbReference type="ARBA" id="ARBA00023014"/>
    </source>
</evidence>
<dbReference type="EC" id="7.1.1.8" evidence="3"/>
<dbReference type="PROSITE" id="PS51296">
    <property type="entry name" value="RIESKE"/>
    <property type="match status" value="1"/>
</dbReference>
<dbReference type="NCBIfam" id="TIGR01416">
    <property type="entry name" value="Rieske_proteo"/>
    <property type="match status" value="1"/>
</dbReference>
<keyword evidence="16" id="KW-1185">Reference proteome</keyword>
<dbReference type="InterPro" id="IPR005805">
    <property type="entry name" value="Rieske_Fe-S_prot_C"/>
</dbReference>
<gene>
    <name evidence="15" type="ORF">HKI87_02g15140</name>
</gene>
<keyword evidence="10" id="KW-0472">Membrane</keyword>
<evidence type="ECO:0000256" key="8">
    <source>
        <dbReference type="ARBA" id="ARBA00023004"/>
    </source>
</evidence>
<sequence length="285" mass="30465">MFAAIRGSRGAAAHAQRLCALGASCAGASSPSLPATASASAAGVPALLSGRMGFGSLGFPAALAKWKSTMVELGTPSTDDMVTHAHDTGVSPTSFALKHPTERISYDESGGHERLAGDPSKRAFTYLVLTGGRFIYAAGLRLLVLKFILSMQASKDVLALASLEVDLSNIEEGSTVTMKWRGKPVFIKHRTEAEIELAASVNTSELRDPETDEERVLEKKWLVLIGVCTHLGCVPLSDAGDYNGWFCPCHGSHYDVSGRIRKGPAPLNMEVPEYKFMEEDKLLIG</sequence>
<keyword evidence="5" id="KW-0001">2Fe-2S</keyword>
<dbReference type="GO" id="GO:0051537">
    <property type="term" value="F:2 iron, 2 sulfur cluster binding"/>
    <property type="evidence" value="ECO:0007669"/>
    <property type="project" value="UniProtKB-KW"/>
</dbReference>
<feature type="domain" description="Rieske" evidence="14">
    <location>
        <begin position="189"/>
        <end position="283"/>
    </location>
</feature>
<keyword evidence="4" id="KW-0812">Transmembrane</keyword>
<evidence type="ECO:0000313" key="15">
    <source>
        <dbReference type="EMBL" id="WZN59986.1"/>
    </source>
</evidence>
<proteinExistence type="inferred from homology"/>
<evidence type="ECO:0000256" key="6">
    <source>
        <dbReference type="ARBA" id="ARBA00022723"/>
    </source>
</evidence>
<dbReference type="FunFam" id="2.102.10.10:FF:000001">
    <property type="entry name" value="Cytochrome b-c1 complex subunit Rieske, mitochondrial"/>
    <property type="match status" value="1"/>
</dbReference>
<evidence type="ECO:0000256" key="12">
    <source>
        <dbReference type="ARBA" id="ARBA00029351"/>
    </source>
</evidence>
<keyword evidence="7" id="KW-1133">Transmembrane helix</keyword>
<dbReference type="AlphaFoldDB" id="A0AAX4P2G9"/>
<dbReference type="PANTHER" id="PTHR10134">
    <property type="entry name" value="CYTOCHROME B-C1 COMPLEX SUBUNIT RIESKE, MITOCHONDRIAL"/>
    <property type="match status" value="1"/>
</dbReference>
<evidence type="ECO:0000313" key="16">
    <source>
        <dbReference type="Proteomes" id="UP001472866"/>
    </source>
</evidence>
<evidence type="ECO:0000256" key="7">
    <source>
        <dbReference type="ARBA" id="ARBA00022989"/>
    </source>
</evidence>
<evidence type="ECO:0000256" key="3">
    <source>
        <dbReference type="ARBA" id="ARBA00012951"/>
    </source>
</evidence>
<comment type="cofactor">
    <cofactor evidence="13">
        <name>[2Fe-2S] cluster</name>
        <dbReference type="ChEBI" id="CHEBI:190135"/>
    </cofactor>
</comment>
<dbReference type="Proteomes" id="UP001472866">
    <property type="component" value="Chromosome 02"/>
</dbReference>
<keyword evidence="8" id="KW-0408">Iron</keyword>
<dbReference type="PRINTS" id="PR00162">
    <property type="entry name" value="RIESKE"/>
</dbReference>
<dbReference type="InterPro" id="IPR004192">
    <property type="entry name" value="Rieske_TM"/>
</dbReference>
<dbReference type="SUPFAM" id="SSF50022">
    <property type="entry name" value="ISP domain"/>
    <property type="match status" value="1"/>
</dbReference>
<reference evidence="15 16" key="1">
    <citation type="submission" date="2024-03" db="EMBL/GenBank/DDBJ databases">
        <title>Complete genome sequence of the green alga Chloropicon roscoffensis RCC1871.</title>
        <authorList>
            <person name="Lemieux C."/>
            <person name="Pombert J.-F."/>
            <person name="Otis C."/>
            <person name="Turmel M."/>
        </authorList>
    </citation>
    <scope>NUCLEOTIDE SEQUENCE [LARGE SCALE GENOMIC DNA]</scope>
    <source>
        <strain evidence="15 16">RCC1871</strain>
    </source>
</reference>
<comment type="subcellular location">
    <subcellularLocation>
        <location evidence="1">Mitochondrion inner membrane</location>
        <topology evidence="1">Single-pass membrane protein</topology>
    </subcellularLocation>
</comment>
<keyword evidence="6" id="KW-0479">Metal-binding</keyword>
<keyword evidence="11" id="KW-1015">Disulfide bond</keyword>